<dbReference type="InterPro" id="IPR029753">
    <property type="entry name" value="D-isomer_DH_CS"/>
</dbReference>
<feature type="domain" description="D-isomer specific 2-hydroxyacid dehydrogenase NAD-binding" evidence="5">
    <location>
        <begin position="194"/>
        <end position="345"/>
    </location>
</feature>
<dbReference type="Gene3D" id="3.40.50.720">
    <property type="entry name" value="NAD(P)-binding Rossmann-like Domain"/>
    <property type="match status" value="2"/>
</dbReference>
<reference evidence="6" key="1">
    <citation type="submission" date="2020-10" db="EMBL/GenBank/DDBJ databases">
        <authorList>
            <person name="Roach M.J.R."/>
        </authorList>
    </citation>
    <scope>NUCLEOTIDE SEQUENCE</scope>
    <source>
        <strain evidence="6">CBS 1945</strain>
    </source>
</reference>
<dbReference type="InterPro" id="IPR006140">
    <property type="entry name" value="D-isomer_DH_NAD-bd"/>
</dbReference>
<name>A0A875RW08_EENNA</name>
<dbReference type="GO" id="GO:0016618">
    <property type="term" value="F:hydroxypyruvate reductase [NAD(P)H] activity"/>
    <property type="evidence" value="ECO:0007669"/>
    <property type="project" value="TreeGrafter"/>
</dbReference>
<comment type="similarity">
    <text evidence="3">Belongs to the D-isomer specific 2-hydroxyacid dehydrogenase family.</text>
</comment>
<proteinExistence type="inferred from homology"/>
<dbReference type="GO" id="GO:0005829">
    <property type="term" value="C:cytosol"/>
    <property type="evidence" value="ECO:0007669"/>
    <property type="project" value="TreeGrafter"/>
</dbReference>
<dbReference type="PANTHER" id="PTHR10996">
    <property type="entry name" value="2-HYDROXYACID DEHYDROGENASE-RELATED"/>
    <property type="match status" value="1"/>
</dbReference>
<evidence type="ECO:0000256" key="1">
    <source>
        <dbReference type="ARBA" id="ARBA00023002"/>
    </source>
</evidence>
<dbReference type="GeneID" id="62196743"/>
<dbReference type="SUPFAM" id="SSF51735">
    <property type="entry name" value="NAD(P)-binding Rossmann-fold domains"/>
    <property type="match status" value="1"/>
</dbReference>
<dbReference type="Pfam" id="PF02826">
    <property type="entry name" value="2-Hacid_dh_C"/>
    <property type="match status" value="1"/>
</dbReference>
<dbReference type="Proteomes" id="UP000662931">
    <property type="component" value="Chromosome 4"/>
</dbReference>
<dbReference type="EMBL" id="CP064815">
    <property type="protein sequence ID" value="QPG75957.1"/>
    <property type="molecule type" value="Genomic_DNA"/>
</dbReference>
<evidence type="ECO:0000256" key="2">
    <source>
        <dbReference type="ARBA" id="ARBA00023027"/>
    </source>
</evidence>
<dbReference type="OrthoDB" id="298012at2759"/>
<sequence length="377" mass="41648">MCDTINTPVPSILFVVPVNAQLPEFQSFQSQFHPVFLRLSSKDELIKKLKQDPQLANICAIYAGFLGFQPIGGLISDGLIDALPSSVKIVTVCSAGFNGYDLTKLRAHGIDFCNTPNFGAPQVAETALYHIINGFRKYHVFEDKLRQTGNTIDARTELQEYYDFDSSDGKFKLIDRNSSASIHPWFAFGEKVSRNLFILSPRGKTITIVGLGNIGRELAYRVHALGMNIRYVNRHRLSDEKNLGFPVRYYQSLLEAAPGTDCVALCLPSTPETAGMFNCKVIERLNDGCCVVNVGRGNLIVDDDLLTGLKSGKIGHAGLDVLEAEPIVNEELVCRDDVTITPHLGSCTKEVYNATEIFCLENITNRLLKGEAKNILN</sequence>
<evidence type="ECO:0000313" key="6">
    <source>
        <dbReference type="EMBL" id="QPG75957.1"/>
    </source>
</evidence>
<accession>A0A875RW08</accession>
<keyword evidence="1 3" id="KW-0560">Oxidoreductase</keyword>
<evidence type="ECO:0000256" key="3">
    <source>
        <dbReference type="RuleBase" id="RU003719"/>
    </source>
</evidence>
<protein>
    <submittedName>
        <fullName evidence="6">Uncharacterized protein</fullName>
    </submittedName>
</protein>
<dbReference type="KEGG" id="bnn:FOA43_003343"/>
<organism evidence="6 7">
    <name type="scientific">Eeniella nana</name>
    <name type="common">Yeast</name>
    <name type="synonym">Brettanomyces nanus</name>
    <dbReference type="NCBI Taxonomy" id="13502"/>
    <lineage>
        <taxon>Eukaryota</taxon>
        <taxon>Fungi</taxon>
        <taxon>Dikarya</taxon>
        <taxon>Ascomycota</taxon>
        <taxon>Saccharomycotina</taxon>
        <taxon>Pichiomycetes</taxon>
        <taxon>Pichiales</taxon>
        <taxon>Pichiaceae</taxon>
        <taxon>Brettanomyces</taxon>
    </lineage>
</organism>
<gene>
    <name evidence="6" type="ORF">FOA43_003343</name>
</gene>
<dbReference type="InterPro" id="IPR050223">
    <property type="entry name" value="D-isomer_2-hydroxyacid_DH"/>
</dbReference>
<dbReference type="Pfam" id="PF00389">
    <property type="entry name" value="2-Hacid_dh"/>
    <property type="match status" value="1"/>
</dbReference>
<keyword evidence="2" id="KW-0520">NAD</keyword>
<dbReference type="InterPro" id="IPR036291">
    <property type="entry name" value="NAD(P)-bd_dom_sf"/>
</dbReference>
<dbReference type="SUPFAM" id="SSF52283">
    <property type="entry name" value="Formate/glycerate dehydrogenase catalytic domain-like"/>
    <property type="match status" value="1"/>
</dbReference>
<keyword evidence="7" id="KW-1185">Reference proteome</keyword>
<evidence type="ECO:0000313" key="7">
    <source>
        <dbReference type="Proteomes" id="UP000662931"/>
    </source>
</evidence>
<dbReference type="PANTHER" id="PTHR10996:SF178">
    <property type="entry name" value="2-HYDROXYACID DEHYDROGENASE YGL185C-RELATED"/>
    <property type="match status" value="1"/>
</dbReference>
<feature type="domain" description="D-isomer specific 2-hydroxyacid dehydrogenase catalytic" evidence="4">
    <location>
        <begin position="75"/>
        <end position="377"/>
    </location>
</feature>
<dbReference type="GO" id="GO:0051287">
    <property type="term" value="F:NAD binding"/>
    <property type="evidence" value="ECO:0007669"/>
    <property type="project" value="InterPro"/>
</dbReference>
<evidence type="ECO:0000259" key="4">
    <source>
        <dbReference type="Pfam" id="PF00389"/>
    </source>
</evidence>
<dbReference type="InterPro" id="IPR006139">
    <property type="entry name" value="D-isomer_2_OHA_DH_cat_dom"/>
</dbReference>
<evidence type="ECO:0000259" key="5">
    <source>
        <dbReference type="Pfam" id="PF02826"/>
    </source>
</evidence>
<dbReference type="AlphaFoldDB" id="A0A875RW08"/>
<dbReference type="GO" id="GO:0030267">
    <property type="term" value="F:glyoxylate reductase (NADPH) activity"/>
    <property type="evidence" value="ECO:0007669"/>
    <property type="project" value="TreeGrafter"/>
</dbReference>
<dbReference type="RefSeq" id="XP_038779522.1">
    <property type="nucleotide sequence ID" value="XM_038923594.1"/>
</dbReference>
<dbReference type="PROSITE" id="PS00671">
    <property type="entry name" value="D_2_HYDROXYACID_DH_3"/>
    <property type="match status" value="1"/>
</dbReference>